<keyword evidence="3" id="KW-1185">Reference proteome</keyword>
<proteinExistence type="predicted"/>
<organism evidence="2 3">
    <name type="scientific">Prorocentrum cordatum</name>
    <dbReference type="NCBI Taxonomy" id="2364126"/>
    <lineage>
        <taxon>Eukaryota</taxon>
        <taxon>Sar</taxon>
        <taxon>Alveolata</taxon>
        <taxon>Dinophyceae</taxon>
        <taxon>Prorocentrales</taxon>
        <taxon>Prorocentraceae</taxon>
        <taxon>Prorocentrum</taxon>
    </lineage>
</organism>
<name>A0ABN9VQN1_9DINO</name>
<gene>
    <name evidence="2" type="ORF">PCOR1329_LOCUS60295</name>
</gene>
<accession>A0ABN9VQN1</accession>
<dbReference type="EMBL" id="CAUYUJ010017544">
    <property type="protein sequence ID" value="CAK0875685.1"/>
    <property type="molecule type" value="Genomic_DNA"/>
</dbReference>
<feature type="region of interest" description="Disordered" evidence="1">
    <location>
        <begin position="1"/>
        <end position="24"/>
    </location>
</feature>
<protein>
    <submittedName>
        <fullName evidence="2">Uncharacterized protein</fullName>
    </submittedName>
</protein>
<evidence type="ECO:0000313" key="3">
    <source>
        <dbReference type="Proteomes" id="UP001189429"/>
    </source>
</evidence>
<comment type="caution">
    <text evidence="2">The sequence shown here is derived from an EMBL/GenBank/DDBJ whole genome shotgun (WGS) entry which is preliminary data.</text>
</comment>
<reference evidence="2" key="1">
    <citation type="submission" date="2023-10" db="EMBL/GenBank/DDBJ databases">
        <authorList>
            <person name="Chen Y."/>
            <person name="Shah S."/>
            <person name="Dougan E. K."/>
            <person name="Thang M."/>
            <person name="Chan C."/>
        </authorList>
    </citation>
    <scope>NUCLEOTIDE SEQUENCE [LARGE SCALE GENOMIC DNA]</scope>
</reference>
<dbReference type="Proteomes" id="UP001189429">
    <property type="component" value="Unassembled WGS sequence"/>
</dbReference>
<sequence length="764" mass="83946">MKEQSAFGDDIGESASQVGGDGGQGDQADVYIKKLNLEVAILKGKDGVAFHHAGLRVKSWTATHDKKEMGEKLSKHMKDYALAASLKPNPVERLTPDQLQKAYDRVKTSMTIPSAVQLDIWEQDALSRGSKVTFPVDVPHFLSHCWPWPIRCNVAKDLVHPDHVEFEPLEPRLMLVSGEFSTKIEKFRLHFIRNVLGEFMTKGSNGREFVQSTCKHLHEWADSTMEQCEDLGDTSAYLCEITTVANGIDTLFDMEKLLDGDAGENAMNDLRELSDTEHNSSVIKSVALVIANADYYRDMLTNALTNAAKINDARPKYVDINSELTTTMQLGPHELASGLEGTLKMLPTVIFAVPGHCVKRLNEKTMTVICQVIGIAKAECQNEGGQDVLQKALSVLKLAATCFPMETSIPKWKTELVELISKLQSSTTSKAIAEGFGGIENGNDAIAKLDKMETLLGGISLACLDEEKKQEIVNSLRFLCEGALSSYPAQDVDRIGRLIDDVVQSLGIDYETVEQKIAHALVAGRSLHQLVQNVNALIDPPAGQAQQDVDPASTATLQFLVQQLTSLSTEIQDVRNVGDFLAALEATRTDAVECLRSVGGAKLEEANRSAQDIIEKLRPLQGGLEGADHWLEGLVDNKRTKWPDFYEYAQKTIMQDKGTAGLKKELDAANAVLGRIAELEKAFCLDADGAVKQGLHEVVVKCTEVFYTGLFLHAFKKPKDKVALRATISKHKDAFKQIEGVSLGNLPKVLTDRCEQAMKFQISV</sequence>
<evidence type="ECO:0000256" key="1">
    <source>
        <dbReference type="SAM" id="MobiDB-lite"/>
    </source>
</evidence>
<evidence type="ECO:0000313" key="2">
    <source>
        <dbReference type="EMBL" id="CAK0875685.1"/>
    </source>
</evidence>